<protein>
    <submittedName>
        <fullName evidence="3">Uncharacterized protein</fullName>
    </submittedName>
</protein>
<dbReference type="EMBL" id="LAZR01024115">
    <property type="protein sequence ID" value="KKL76231.1"/>
    <property type="molecule type" value="Genomic_DNA"/>
</dbReference>
<proteinExistence type="predicted"/>
<name>A0A0F9FCQ4_9ZZZZ</name>
<evidence type="ECO:0000256" key="2">
    <source>
        <dbReference type="SAM" id="Phobius"/>
    </source>
</evidence>
<comment type="caution">
    <text evidence="3">The sequence shown here is derived from an EMBL/GenBank/DDBJ whole genome shotgun (WGS) entry which is preliminary data.</text>
</comment>
<keyword evidence="2" id="KW-1133">Transmembrane helix</keyword>
<keyword evidence="2" id="KW-0812">Transmembrane</keyword>
<evidence type="ECO:0000256" key="1">
    <source>
        <dbReference type="SAM" id="Coils"/>
    </source>
</evidence>
<keyword evidence="2" id="KW-0472">Membrane</keyword>
<organism evidence="3">
    <name type="scientific">marine sediment metagenome</name>
    <dbReference type="NCBI Taxonomy" id="412755"/>
    <lineage>
        <taxon>unclassified sequences</taxon>
        <taxon>metagenomes</taxon>
        <taxon>ecological metagenomes</taxon>
    </lineage>
</organism>
<gene>
    <name evidence="3" type="ORF">LCGC14_2046980</name>
</gene>
<sequence length="126" mass="14036">AILSGLGVANVASVVGGDVPMIDNPVNAVLQFGAFGVLCALVFHVFRHTIPRLAKGYEDSLKDERESNVEQLGQAREDYKETLNAQRNDFITVMREERASNEHRLEELTKAVQELTRQVIKVVEQS</sequence>
<dbReference type="SUPFAM" id="SSF55194">
    <property type="entry name" value="Ribosome recycling factor, RRF"/>
    <property type="match status" value="1"/>
</dbReference>
<evidence type="ECO:0000313" key="3">
    <source>
        <dbReference type="EMBL" id="KKL76231.1"/>
    </source>
</evidence>
<feature type="non-terminal residue" evidence="3">
    <location>
        <position position="1"/>
    </location>
</feature>
<keyword evidence="1" id="KW-0175">Coiled coil</keyword>
<dbReference type="AlphaFoldDB" id="A0A0F9FCQ4"/>
<dbReference type="InterPro" id="IPR036191">
    <property type="entry name" value="RRF_sf"/>
</dbReference>
<reference evidence="3" key="1">
    <citation type="journal article" date="2015" name="Nature">
        <title>Complex archaea that bridge the gap between prokaryotes and eukaryotes.</title>
        <authorList>
            <person name="Spang A."/>
            <person name="Saw J.H."/>
            <person name="Jorgensen S.L."/>
            <person name="Zaremba-Niedzwiedzka K."/>
            <person name="Martijn J."/>
            <person name="Lind A.E."/>
            <person name="van Eijk R."/>
            <person name="Schleper C."/>
            <person name="Guy L."/>
            <person name="Ettema T.J."/>
        </authorList>
    </citation>
    <scope>NUCLEOTIDE SEQUENCE</scope>
</reference>
<feature type="transmembrane region" description="Helical" evidence="2">
    <location>
        <begin position="28"/>
        <end position="46"/>
    </location>
</feature>
<accession>A0A0F9FCQ4</accession>
<feature type="coiled-coil region" evidence="1">
    <location>
        <begin position="62"/>
        <end position="125"/>
    </location>
</feature>